<evidence type="ECO:0000259" key="8">
    <source>
        <dbReference type="PROSITE" id="PS51039"/>
    </source>
</evidence>
<feature type="region of interest" description="Disordered" evidence="6">
    <location>
        <begin position="59"/>
        <end position="79"/>
    </location>
</feature>
<dbReference type="Proteomes" id="UP001346149">
    <property type="component" value="Unassembled WGS sequence"/>
</dbReference>
<organism evidence="9 10">
    <name type="scientific">Trapa natans</name>
    <name type="common">Water chestnut</name>
    <dbReference type="NCBI Taxonomy" id="22666"/>
    <lineage>
        <taxon>Eukaryota</taxon>
        <taxon>Viridiplantae</taxon>
        <taxon>Streptophyta</taxon>
        <taxon>Embryophyta</taxon>
        <taxon>Tracheophyta</taxon>
        <taxon>Spermatophyta</taxon>
        <taxon>Magnoliopsida</taxon>
        <taxon>eudicotyledons</taxon>
        <taxon>Gunneridae</taxon>
        <taxon>Pentapetalae</taxon>
        <taxon>rosids</taxon>
        <taxon>malvids</taxon>
        <taxon>Myrtales</taxon>
        <taxon>Lythraceae</taxon>
        <taxon>Trapa</taxon>
    </lineage>
</organism>
<evidence type="ECO:0000256" key="5">
    <source>
        <dbReference type="PROSITE-ProRule" id="PRU00449"/>
    </source>
</evidence>
<keyword evidence="3 5" id="KW-0863">Zinc-finger</keyword>
<comment type="caution">
    <text evidence="9">The sequence shown here is derived from an EMBL/GenBank/DDBJ whole genome shotgun (WGS) entry which is preliminary data.</text>
</comment>
<feature type="region of interest" description="Disordered" evidence="6">
    <location>
        <begin position="96"/>
        <end position="115"/>
    </location>
</feature>
<evidence type="ECO:0000313" key="9">
    <source>
        <dbReference type="EMBL" id="KAK4797350.1"/>
    </source>
</evidence>
<dbReference type="GO" id="GO:0043161">
    <property type="term" value="P:proteasome-mediated ubiquitin-dependent protein catabolic process"/>
    <property type="evidence" value="ECO:0007669"/>
    <property type="project" value="TreeGrafter"/>
</dbReference>
<feature type="domain" description="A20-type" evidence="7">
    <location>
        <begin position="13"/>
        <end position="47"/>
    </location>
</feature>
<evidence type="ECO:0000256" key="2">
    <source>
        <dbReference type="ARBA" id="ARBA00022723"/>
    </source>
</evidence>
<dbReference type="EMBL" id="JAXQNO010000006">
    <property type="protein sequence ID" value="KAK4797350.1"/>
    <property type="molecule type" value="Genomic_DNA"/>
</dbReference>
<name>A0AAN7MIL7_TRANT</name>
<dbReference type="GO" id="GO:0008270">
    <property type="term" value="F:zinc ion binding"/>
    <property type="evidence" value="ECO:0007669"/>
    <property type="project" value="UniProtKB-KW"/>
</dbReference>
<dbReference type="InterPro" id="IPR002653">
    <property type="entry name" value="Znf_A20"/>
</dbReference>
<evidence type="ECO:0000256" key="6">
    <source>
        <dbReference type="SAM" id="MobiDB-lite"/>
    </source>
</evidence>
<dbReference type="SMART" id="SM00154">
    <property type="entry name" value="ZnF_AN1"/>
    <property type="match status" value="1"/>
</dbReference>
<dbReference type="SUPFAM" id="SSF57716">
    <property type="entry name" value="Glucocorticoid receptor-like (DNA-binding domain)"/>
    <property type="match status" value="1"/>
</dbReference>
<evidence type="ECO:0000256" key="1">
    <source>
        <dbReference type="ARBA" id="ARBA00003732"/>
    </source>
</evidence>
<reference evidence="9 10" key="1">
    <citation type="journal article" date="2023" name="Hortic Res">
        <title>Pangenome of water caltrop reveals structural variations and asymmetric subgenome divergence after allopolyploidization.</title>
        <authorList>
            <person name="Zhang X."/>
            <person name="Chen Y."/>
            <person name="Wang L."/>
            <person name="Yuan Y."/>
            <person name="Fang M."/>
            <person name="Shi L."/>
            <person name="Lu R."/>
            <person name="Comes H.P."/>
            <person name="Ma Y."/>
            <person name="Chen Y."/>
            <person name="Huang G."/>
            <person name="Zhou Y."/>
            <person name="Zheng Z."/>
            <person name="Qiu Y."/>
        </authorList>
    </citation>
    <scope>NUCLEOTIDE SEQUENCE [LARGE SCALE GENOMIC DNA]</scope>
    <source>
        <strain evidence="9">F231</strain>
    </source>
</reference>
<evidence type="ECO:0000313" key="10">
    <source>
        <dbReference type="Proteomes" id="UP001346149"/>
    </source>
</evidence>
<dbReference type="AlphaFoldDB" id="A0AAN7MIL7"/>
<dbReference type="GO" id="GO:0003677">
    <property type="term" value="F:DNA binding"/>
    <property type="evidence" value="ECO:0007669"/>
    <property type="project" value="InterPro"/>
</dbReference>
<dbReference type="PANTHER" id="PTHR10634:SF116">
    <property type="entry name" value="ZINC FINGER A20 AND AN1 DOMAIN-CONTAINING STRESS-ASSOCIATED PROTEIN 1"/>
    <property type="match status" value="1"/>
</dbReference>
<keyword evidence="4" id="KW-0862">Zinc</keyword>
<dbReference type="SUPFAM" id="SSF118310">
    <property type="entry name" value="AN1-like Zinc finger"/>
    <property type="match status" value="1"/>
</dbReference>
<evidence type="ECO:0000256" key="4">
    <source>
        <dbReference type="ARBA" id="ARBA00022833"/>
    </source>
</evidence>
<evidence type="ECO:0000259" key="7">
    <source>
        <dbReference type="PROSITE" id="PS51036"/>
    </source>
</evidence>
<dbReference type="Gene3D" id="4.10.1110.10">
    <property type="entry name" value="AN1-like Zinc finger"/>
    <property type="match status" value="1"/>
</dbReference>
<accession>A0AAN7MIL7</accession>
<dbReference type="PROSITE" id="PS51036">
    <property type="entry name" value="ZF_A20"/>
    <property type="match status" value="1"/>
</dbReference>
<evidence type="ECO:0000256" key="3">
    <source>
        <dbReference type="ARBA" id="ARBA00022771"/>
    </source>
</evidence>
<feature type="compositionally biased region" description="Basic and acidic residues" evidence="6">
    <location>
        <begin position="100"/>
        <end position="110"/>
    </location>
</feature>
<dbReference type="InterPro" id="IPR050652">
    <property type="entry name" value="AN1_A20_ZnFinger"/>
</dbReference>
<dbReference type="InterPro" id="IPR000058">
    <property type="entry name" value="Znf_AN1"/>
</dbReference>
<sequence length="176" mass="18560">MGSEQNEGTSVPCSEPKLCANNCGFGGNPATMNLCSKCYKDIRLKDEQAATAKAAVKISLNANPGTSSPKDKTDSSSSIATARTLKAVVVKASKVAADPDSARPAHEQPKPKAANRCSGCNKKMGLMGFKCRCGDSFCGAHRYPESHNCTFDYKGAGRVAIAKANPVVKADKLKRF</sequence>
<keyword evidence="2" id="KW-0479">Metal-binding</keyword>
<proteinExistence type="predicted"/>
<feature type="domain" description="AN1-type" evidence="8">
    <location>
        <begin position="111"/>
        <end position="157"/>
    </location>
</feature>
<dbReference type="PROSITE" id="PS51039">
    <property type="entry name" value="ZF_AN1"/>
    <property type="match status" value="1"/>
</dbReference>
<keyword evidence="10" id="KW-1185">Reference proteome</keyword>
<dbReference type="Gene3D" id="1.20.5.4770">
    <property type="match status" value="1"/>
</dbReference>
<gene>
    <name evidence="9" type="ORF">SAY86_029676</name>
</gene>
<dbReference type="Pfam" id="PF01428">
    <property type="entry name" value="zf-AN1"/>
    <property type="match status" value="1"/>
</dbReference>
<dbReference type="PANTHER" id="PTHR10634">
    <property type="entry name" value="AN1-TYPE ZINC FINGER PROTEIN"/>
    <property type="match status" value="1"/>
</dbReference>
<protein>
    <submittedName>
        <fullName evidence="9">Uncharacterized protein</fullName>
    </submittedName>
</protein>
<dbReference type="SMART" id="SM00259">
    <property type="entry name" value="ZnF_A20"/>
    <property type="match status" value="1"/>
</dbReference>
<dbReference type="Pfam" id="PF01754">
    <property type="entry name" value="zf-A20"/>
    <property type="match status" value="1"/>
</dbReference>
<comment type="function">
    <text evidence="1">May be involved in environmental stress response.</text>
</comment>
<dbReference type="FunFam" id="4.10.1110.10:FF:000001">
    <property type="entry name" value="Zinc finger AN1-type containing 6"/>
    <property type="match status" value="1"/>
</dbReference>
<dbReference type="InterPro" id="IPR035896">
    <property type="entry name" value="AN1-like_Znf"/>
</dbReference>